<protein>
    <recommendedName>
        <fullName evidence="3">DUF4363 family protein</fullName>
    </recommendedName>
</protein>
<dbReference type="Proteomes" id="UP001597502">
    <property type="component" value="Unassembled WGS sequence"/>
</dbReference>
<organism evidence="1 2">
    <name type="scientific">Lentibacillus juripiscarius</name>
    <dbReference type="NCBI Taxonomy" id="257446"/>
    <lineage>
        <taxon>Bacteria</taxon>
        <taxon>Bacillati</taxon>
        <taxon>Bacillota</taxon>
        <taxon>Bacilli</taxon>
        <taxon>Bacillales</taxon>
        <taxon>Bacillaceae</taxon>
        <taxon>Lentibacillus</taxon>
    </lineage>
</organism>
<keyword evidence="2" id="KW-1185">Reference proteome</keyword>
<evidence type="ECO:0000313" key="1">
    <source>
        <dbReference type="EMBL" id="MFD2759620.1"/>
    </source>
</evidence>
<evidence type="ECO:0000313" key="2">
    <source>
        <dbReference type="Proteomes" id="UP001597502"/>
    </source>
</evidence>
<comment type="caution">
    <text evidence="1">The sequence shown here is derived from an EMBL/GenBank/DDBJ whole genome shotgun (WGS) entry which is preliminary data.</text>
</comment>
<sequence>MKKSILLFGAILMLGVILTGFSQGHKPQDSSNEEIQNGIKEVIAKTKELKDLAEKQANNSDEINQLGKEIEESWDKIEKKVEKAYPQDYQYIEESLYPLITVAKQKKLNKTKIRTLSMETLDKLEQFNQKL</sequence>
<dbReference type="EMBL" id="JBHUNA010000003">
    <property type="protein sequence ID" value="MFD2759620.1"/>
    <property type="molecule type" value="Genomic_DNA"/>
</dbReference>
<name>A0ABW5V2F3_9BACI</name>
<reference evidence="2" key="1">
    <citation type="journal article" date="2019" name="Int. J. Syst. Evol. Microbiol.">
        <title>The Global Catalogue of Microorganisms (GCM) 10K type strain sequencing project: providing services to taxonomists for standard genome sequencing and annotation.</title>
        <authorList>
            <consortium name="The Broad Institute Genomics Platform"/>
            <consortium name="The Broad Institute Genome Sequencing Center for Infectious Disease"/>
            <person name="Wu L."/>
            <person name="Ma J."/>
        </authorList>
    </citation>
    <scope>NUCLEOTIDE SEQUENCE [LARGE SCALE GENOMIC DNA]</scope>
    <source>
        <strain evidence="2">TISTR 1535</strain>
    </source>
</reference>
<dbReference type="RefSeq" id="WP_382390284.1">
    <property type="nucleotide sequence ID" value="NZ_JBHUNA010000003.1"/>
</dbReference>
<evidence type="ECO:0008006" key="3">
    <source>
        <dbReference type="Google" id="ProtNLM"/>
    </source>
</evidence>
<gene>
    <name evidence="1" type="ORF">ACFSUO_01290</name>
</gene>
<accession>A0ABW5V2F3</accession>
<proteinExistence type="predicted"/>